<protein>
    <recommendedName>
        <fullName evidence="3">KOW domain-containing protein</fullName>
    </recommendedName>
</protein>
<organism evidence="1 2">
    <name type="scientific">Candidatus Daviesbacteria bacterium RIFCSPLOWO2_01_FULL_39_12</name>
    <dbReference type="NCBI Taxonomy" id="1797785"/>
    <lineage>
        <taxon>Bacteria</taxon>
        <taxon>Candidatus Daviesiibacteriota</taxon>
    </lineage>
</organism>
<dbReference type="Proteomes" id="UP000178565">
    <property type="component" value="Unassembled WGS sequence"/>
</dbReference>
<evidence type="ECO:0008006" key="3">
    <source>
        <dbReference type="Google" id="ProtNLM"/>
    </source>
</evidence>
<accession>A0A1F5KTP6</accession>
<gene>
    <name evidence="1" type="ORF">A3B45_05455</name>
</gene>
<sequence length="379" mass="41104">MKLTVNKRLRLEKDVIARVPRLLRGEGKIFVSVGTEVSPGDIIGTATQFTGFRIINLSSLLSVRPSEVIKYIKREVGQKIYKGELLAFKKGQFFSPDKIITAPTDGVVDFVNSLSGEVRISLLPKTINLAAGVYGVVEKVDSKSNLCLIRAQVTRIYGMFGIGKTREGTLAILTKRDGVITKDMISPQYDEYILAGGSLFSKEVLHSAISAGINGIIVGGINADDYKVMMGGSLTLQHKLDEDIGLSLVVCEGFGVIAVGDDIGNILKEYNERFVLVDGNNASISLPSFSSSSMIKVRSSGLPPVGENLTPDGQQEEAQLVEGVRVRIIGSSFTGEQGKIIATDKTESLMPSQIRSTMVTVETNRRKIQTSFKNVEIIQ</sequence>
<dbReference type="STRING" id="1797785.A3B45_05455"/>
<dbReference type="EMBL" id="MFDM01000006">
    <property type="protein sequence ID" value="OGE44194.1"/>
    <property type="molecule type" value="Genomic_DNA"/>
</dbReference>
<evidence type="ECO:0000313" key="2">
    <source>
        <dbReference type="Proteomes" id="UP000178565"/>
    </source>
</evidence>
<proteinExistence type="predicted"/>
<dbReference type="AlphaFoldDB" id="A0A1F5KTP6"/>
<comment type="caution">
    <text evidence="1">The sequence shown here is derived from an EMBL/GenBank/DDBJ whole genome shotgun (WGS) entry which is preliminary data.</text>
</comment>
<reference evidence="1 2" key="1">
    <citation type="journal article" date="2016" name="Nat. Commun.">
        <title>Thousands of microbial genomes shed light on interconnected biogeochemical processes in an aquifer system.</title>
        <authorList>
            <person name="Anantharaman K."/>
            <person name="Brown C.T."/>
            <person name="Hug L.A."/>
            <person name="Sharon I."/>
            <person name="Castelle C.J."/>
            <person name="Probst A.J."/>
            <person name="Thomas B.C."/>
            <person name="Singh A."/>
            <person name="Wilkins M.J."/>
            <person name="Karaoz U."/>
            <person name="Brodie E.L."/>
            <person name="Williams K.H."/>
            <person name="Hubbard S.S."/>
            <person name="Banfield J.F."/>
        </authorList>
    </citation>
    <scope>NUCLEOTIDE SEQUENCE [LARGE SCALE GENOMIC DNA]</scope>
</reference>
<name>A0A1F5KTP6_9BACT</name>
<evidence type="ECO:0000313" key="1">
    <source>
        <dbReference type="EMBL" id="OGE44194.1"/>
    </source>
</evidence>